<dbReference type="CDD" id="cd07341">
    <property type="entry name" value="M56_BlaR1_MecR1_like"/>
    <property type="match status" value="1"/>
</dbReference>
<accession>A0ABU9N4G7</accession>
<evidence type="ECO:0000313" key="4">
    <source>
        <dbReference type="Proteomes" id="UP001460072"/>
    </source>
</evidence>
<dbReference type="InterPro" id="IPR051045">
    <property type="entry name" value="TonB-dependent_transducer"/>
</dbReference>
<proteinExistence type="predicted"/>
<keyword evidence="1" id="KW-0472">Membrane</keyword>
<gene>
    <name evidence="3" type="ORF">WFZ85_03595</name>
</gene>
<feature type="domain" description="TonB C-terminal" evidence="2">
    <location>
        <begin position="493"/>
        <end position="581"/>
    </location>
</feature>
<protein>
    <submittedName>
        <fullName evidence="3">M56 family metallopeptidase</fullName>
    </submittedName>
</protein>
<dbReference type="PANTHER" id="PTHR33446:SF2">
    <property type="entry name" value="PROTEIN TONB"/>
    <property type="match status" value="1"/>
</dbReference>
<keyword evidence="1" id="KW-1133">Transmembrane helix</keyword>
<feature type="transmembrane region" description="Helical" evidence="1">
    <location>
        <begin position="90"/>
        <end position="107"/>
    </location>
</feature>
<feature type="transmembrane region" description="Helical" evidence="1">
    <location>
        <begin position="6"/>
        <end position="22"/>
    </location>
</feature>
<dbReference type="PANTHER" id="PTHR33446">
    <property type="entry name" value="PROTEIN TONB-RELATED"/>
    <property type="match status" value="1"/>
</dbReference>
<sequence>MINFIITSSVCLSIFLAAYYLLLEKEKMHNFNRFYLLGSIIISFAIPFLTFEIIKIVPAVQHFDTIVDEPFIIPSTETYIEEKTVYMPNVLWSLYGIISMLLLVRFGKNIWKLISKARSNPSVNYQSAKLVLIEERILPHTFLNSIFINFDDYNKSSIEDELYAHELVHVTQKHTLDILFIEILKVIFWFNPLFYYYKKAIQLNHEFLADEAIVKTYNNVLFYQNLLLQKSNNVQTIYLASNLNYLVTKKRLLMMTKNTSRKMALLKKVAIIPILAGLIYFFCIEVVAQEKTIEKATTAVEVSGIELSDSTIDDKKRDKYYSGVRIILIDNRYDLEINKMYEDLTLEEKRRYLNWIPKSISEKELPAALFEKMKTQNMAVWINEKVSSKEEIKKYKRTDFNYYTYSFVHKNARSKRFPQEYQYALYTKKYFDKNLKNSHLKFKGDTLKMRISNFDRVQKNKEKKENDKENIAFQDTTKVYTSIDLTEKPSFNGGFEAFYKYIGSSYKVPEQVTKNKLKGRVFVQFIIEKDGSLSNIKTLRDMGYGTGDEAIRVLKESPKWTPGKVKEKPVRTMYSLPISIQ</sequence>
<feature type="transmembrane region" description="Helical" evidence="1">
    <location>
        <begin position="34"/>
        <end position="54"/>
    </location>
</feature>
<dbReference type="Gene3D" id="3.30.1150.10">
    <property type="match status" value="1"/>
</dbReference>
<dbReference type="PROSITE" id="PS52015">
    <property type="entry name" value="TONB_CTD"/>
    <property type="match status" value="1"/>
</dbReference>
<evidence type="ECO:0000256" key="1">
    <source>
        <dbReference type="SAM" id="Phobius"/>
    </source>
</evidence>
<evidence type="ECO:0000313" key="3">
    <source>
        <dbReference type="EMBL" id="MEM0541687.1"/>
    </source>
</evidence>
<comment type="caution">
    <text evidence="3">The sequence shown here is derived from an EMBL/GenBank/DDBJ whole genome shotgun (WGS) entry which is preliminary data.</text>
</comment>
<evidence type="ECO:0000259" key="2">
    <source>
        <dbReference type="PROSITE" id="PS52015"/>
    </source>
</evidence>
<organism evidence="3 4">
    <name type="scientific">Flavobacterium aureirubrum</name>
    <dbReference type="NCBI Taxonomy" id="3133147"/>
    <lineage>
        <taxon>Bacteria</taxon>
        <taxon>Pseudomonadati</taxon>
        <taxon>Bacteroidota</taxon>
        <taxon>Flavobacteriia</taxon>
        <taxon>Flavobacteriales</taxon>
        <taxon>Flavobacteriaceae</taxon>
        <taxon>Flavobacterium</taxon>
    </lineage>
</organism>
<dbReference type="InterPro" id="IPR037682">
    <property type="entry name" value="TonB_C"/>
</dbReference>
<feature type="transmembrane region" description="Helical" evidence="1">
    <location>
        <begin position="264"/>
        <end position="282"/>
    </location>
</feature>
<dbReference type="Pfam" id="PF05569">
    <property type="entry name" value="Peptidase_M56"/>
    <property type="match status" value="1"/>
</dbReference>
<reference evidence="3 4" key="1">
    <citation type="submission" date="2024-03" db="EMBL/GenBank/DDBJ databases">
        <title>Two novel species of the genus Flavobacterium exhibiting potentially degradation of complex polysaccharides.</title>
        <authorList>
            <person name="Lian X."/>
        </authorList>
    </citation>
    <scope>NUCLEOTIDE SEQUENCE [LARGE SCALE GENOMIC DNA]</scope>
    <source>
        <strain evidence="4">j3</strain>
    </source>
</reference>
<dbReference type="EMBL" id="JBCGDO010000003">
    <property type="protein sequence ID" value="MEM0541687.1"/>
    <property type="molecule type" value="Genomic_DNA"/>
</dbReference>
<dbReference type="SUPFAM" id="SSF74653">
    <property type="entry name" value="TolA/TonB C-terminal domain"/>
    <property type="match status" value="1"/>
</dbReference>
<dbReference type="Proteomes" id="UP001460072">
    <property type="component" value="Unassembled WGS sequence"/>
</dbReference>
<name>A0ABU9N4G7_9FLAO</name>
<keyword evidence="4" id="KW-1185">Reference proteome</keyword>
<dbReference type="Pfam" id="PF03544">
    <property type="entry name" value="TonB_C"/>
    <property type="match status" value="1"/>
</dbReference>
<dbReference type="InterPro" id="IPR008756">
    <property type="entry name" value="Peptidase_M56"/>
</dbReference>
<keyword evidence="1" id="KW-0812">Transmembrane</keyword>
<dbReference type="RefSeq" id="WP_342694919.1">
    <property type="nucleotide sequence ID" value="NZ_JBCGDO010000003.1"/>
</dbReference>